<dbReference type="EMBL" id="CAJOBO010001924">
    <property type="protein sequence ID" value="CAF4419204.1"/>
    <property type="molecule type" value="Genomic_DNA"/>
</dbReference>
<sequence length="90" mass="9876">MILEPAKRRIDDLNEKANRLKLDVLREAQAQNNAKIKSITEQVVILSAEDANRLLTSTSTIVITTNAKTTSITQVAGTTAVVDNLFPRLT</sequence>
<name>A0A818F4T4_9BILA</name>
<proteinExistence type="predicted"/>
<organism evidence="2 4">
    <name type="scientific">Rotaria socialis</name>
    <dbReference type="NCBI Taxonomy" id="392032"/>
    <lineage>
        <taxon>Eukaryota</taxon>
        <taxon>Metazoa</taxon>
        <taxon>Spiralia</taxon>
        <taxon>Gnathifera</taxon>
        <taxon>Rotifera</taxon>
        <taxon>Eurotatoria</taxon>
        <taxon>Bdelloidea</taxon>
        <taxon>Philodinida</taxon>
        <taxon>Philodinidae</taxon>
        <taxon>Rotaria</taxon>
    </lineage>
</organism>
<accession>A0A818F4T4</accession>
<gene>
    <name evidence="3" type="ORF">HFQ381_LOCUS21443</name>
    <name evidence="2" type="ORF">LUA448_LOCUS23172</name>
</gene>
<protein>
    <submittedName>
        <fullName evidence="2">Uncharacterized protein</fullName>
    </submittedName>
</protein>
<dbReference type="Proteomes" id="UP000663833">
    <property type="component" value="Unassembled WGS sequence"/>
</dbReference>
<keyword evidence="1" id="KW-0175">Coiled coil</keyword>
<dbReference type="EMBL" id="CAJNYD010002977">
    <property type="protein sequence ID" value="CAF3468304.1"/>
    <property type="molecule type" value="Genomic_DNA"/>
</dbReference>
<dbReference type="AlphaFoldDB" id="A0A818F4T4"/>
<evidence type="ECO:0000256" key="1">
    <source>
        <dbReference type="SAM" id="Coils"/>
    </source>
</evidence>
<feature type="coiled-coil region" evidence="1">
    <location>
        <begin position="3"/>
        <end position="30"/>
    </location>
</feature>
<comment type="caution">
    <text evidence="2">The sequence shown here is derived from an EMBL/GenBank/DDBJ whole genome shotgun (WGS) entry which is preliminary data.</text>
</comment>
<evidence type="ECO:0000313" key="2">
    <source>
        <dbReference type="EMBL" id="CAF3468304.1"/>
    </source>
</evidence>
<dbReference type="Proteomes" id="UP000663851">
    <property type="component" value="Unassembled WGS sequence"/>
</dbReference>
<evidence type="ECO:0000313" key="3">
    <source>
        <dbReference type="EMBL" id="CAF4419204.1"/>
    </source>
</evidence>
<reference evidence="2" key="1">
    <citation type="submission" date="2021-02" db="EMBL/GenBank/DDBJ databases">
        <authorList>
            <person name="Nowell W R."/>
        </authorList>
    </citation>
    <scope>NUCLEOTIDE SEQUENCE</scope>
</reference>
<evidence type="ECO:0000313" key="4">
    <source>
        <dbReference type="Proteomes" id="UP000663833"/>
    </source>
</evidence>